<dbReference type="Gene3D" id="2.120.10.30">
    <property type="entry name" value="TolB, C-terminal domain"/>
    <property type="match status" value="1"/>
</dbReference>
<feature type="non-terminal residue" evidence="1">
    <location>
        <position position="1"/>
    </location>
</feature>
<dbReference type="InterPro" id="IPR011042">
    <property type="entry name" value="6-blade_b-propeller_TolB-like"/>
</dbReference>
<dbReference type="EMBL" id="UINC01225734">
    <property type="protein sequence ID" value="SVE55930.1"/>
    <property type="molecule type" value="Genomic_DNA"/>
</dbReference>
<evidence type="ECO:0000313" key="1">
    <source>
        <dbReference type="EMBL" id="SVE55930.1"/>
    </source>
</evidence>
<protein>
    <recommendedName>
        <fullName evidence="2">Dipeptidylpeptidase IV N-terminal domain-containing protein</fullName>
    </recommendedName>
</protein>
<dbReference type="SUPFAM" id="SSF82171">
    <property type="entry name" value="DPP6 N-terminal domain-like"/>
    <property type="match status" value="1"/>
</dbReference>
<organism evidence="1">
    <name type="scientific">marine metagenome</name>
    <dbReference type="NCBI Taxonomy" id="408172"/>
    <lineage>
        <taxon>unclassified sequences</taxon>
        <taxon>metagenomes</taxon>
        <taxon>ecological metagenomes</taxon>
    </lineage>
</organism>
<name>A0A383EHV3_9ZZZZ</name>
<dbReference type="AlphaFoldDB" id="A0A383EHV3"/>
<gene>
    <name evidence="1" type="ORF">METZ01_LOCUS508784</name>
</gene>
<proteinExistence type="predicted"/>
<sequence length="231" mass="26591">QILPEQPVIEPKFSQNGQFLAYTTATRLRTSYLRSQGTEYEIFKLDLSSLENQTVHFIGEEQINPIWNNSVNAFAYSSDGNIFLRSLDADSLKNLTPNETSDSQENEFEMIQWSSTGTKLLLSSQEGYHLLDIESGDINLIYKFEDKDEERPDLEIESWTNDGTHLYISYSASDRWERGLLRYNIETQSTEDLILDQNLYRNWTISENASTIVYTKTNGDVPPEVWVSSDS</sequence>
<evidence type="ECO:0008006" key="2">
    <source>
        <dbReference type="Google" id="ProtNLM"/>
    </source>
</evidence>
<reference evidence="1" key="1">
    <citation type="submission" date="2018-05" db="EMBL/GenBank/DDBJ databases">
        <authorList>
            <person name="Lanie J.A."/>
            <person name="Ng W.-L."/>
            <person name="Kazmierczak K.M."/>
            <person name="Andrzejewski T.M."/>
            <person name="Davidsen T.M."/>
            <person name="Wayne K.J."/>
            <person name="Tettelin H."/>
            <person name="Glass J.I."/>
            <person name="Rusch D."/>
            <person name="Podicherti R."/>
            <person name="Tsui H.-C.T."/>
            <person name="Winkler M.E."/>
        </authorList>
    </citation>
    <scope>NUCLEOTIDE SEQUENCE</scope>
</reference>
<feature type="non-terminal residue" evidence="1">
    <location>
        <position position="231"/>
    </location>
</feature>
<accession>A0A383EHV3</accession>